<proteinExistence type="predicted"/>
<feature type="non-terminal residue" evidence="1">
    <location>
        <position position="30"/>
    </location>
</feature>
<accession>X1E6Z2</accession>
<gene>
    <name evidence="1" type="ORF">S03H2_08185</name>
</gene>
<dbReference type="AlphaFoldDB" id="X1E6Z2"/>
<comment type="caution">
    <text evidence="1">The sequence shown here is derived from an EMBL/GenBank/DDBJ whole genome shotgun (WGS) entry which is preliminary data.</text>
</comment>
<reference evidence="1" key="1">
    <citation type="journal article" date="2014" name="Front. Microbiol.">
        <title>High frequency of phylogenetically diverse reductive dehalogenase-homologous genes in deep subseafloor sedimentary metagenomes.</title>
        <authorList>
            <person name="Kawai M."/>
            <person name="Futagami T."/>
            <person name="Toyoda A."/>
            <person name="Takaki Y."/>
            <person name="Nishi S."/>
            <person name="Hori S."/>
            <person name="Arai W."/>
            <person name="Tsubouchi T."/>
            <person name="Morono Y."/>
            <person name="Uchiyama I."/>
            <person name="Ito T."/>
            <person name="Fujiyama A."/>
            <person name="Inagaki F."/>
            <person name="Takami H."/>
        </authorList>
    </citation>
    <scope>NUCLEOTIDE SEQUENCE</scope>
    <source>
        <strain evidence="1">Expedition CK06-06</strain>
    </source>
</reference>
<evidence type="ECO:0000313" key="1">
    <source>
        <dbReference type="EMBL" id="GAH29016.1"/>
    </source>
</evidence>
<sequence length="30" mass="3384">MNRAELIEIIRNGESSGAEFKLDDIHPQSL</sequence>
<protein>
    <submittedName>
        <fullName evidence="1">Uncharacterized protein</fullName>
    </submittedName>
</protein>
<organism evidence="1">
    <name type="scientific">marine sediment metagenome</name>
    <dbReference type="NCBI Taxonomy" id="412755"/>
    <lineage>
        <taxon>unclassified sequences</taxon>
        <taxon>metagenomes</taxon>
        <taxon>ecological metagenomes</taxon>
    </lineage>
</organism>
<dbReference type="EMBL" id="BARU01003932">
    <property type="protein sequence ID" value="GAH29016.1"/>
    <property type="molecule type" value="Genomic_DNA"/>
</dbReference>
<name>X1E6Z2_9ZZZZ</name>